<keyword evidence="6" id="KW-1133">Transmembrane helix</keyword>
<dbReference type="AlphaFoldDB" id="A0A4V2KUC4"/>
<dbReference type="PROSITE" id="PS50885">
    <property type="entry name" value="HAMP"/>
    <property type="match status" value="1"/>
</dbReference>
<dbReference type="PROSITE" id="PS51753">
    <property type="entry name" value="HBM"/>
    <property type="match status" value="1"/>
</dbReference>
<evidence type="ECO:0000259" key="7">
    <source>
        <dbReference type="PROSITE" id="PS50111"/>
    </source>
</evidence>
<dbReference type="EMBL" id="SJFN01000002">
    <property type="protein sequence ID" value="TBW40936.1"/>
    <property type="molecule type" value="Genomic_DNA"/>
</dbReference>
<dbReference type="PANTHER" id="PTHR32089">
    <property type="entry name" value="METHYL-ACCEPTING CHEMOTAXIS PROTEIN MCPB"/>
    <property type="match status" value="1"/>
</dbReference>
<evidence type="ECO:0000313" key="11">
    <source>
        <dbReference type="EMBL" id="TBW40936.1"/>
    </source>
</evidence>
<comment type="subcellular location">
    <subcellularLocation>
        <location evidence="1">Cell inner membrane</location>
        <topology evidence="1">Multi-pass membrane protein</topology>
    </subcellularLocation>
</comment>
<organism evidence="11 12">
    <name type="scientific">Siculibacillus lacustris</name>
    <dbReference type="NCBI Taxonomy" id="1549641"/>
    <lineage>
        <taxon>Bacteria</taxon>
        <taxon>Pseudomonadati</taxon>
        <taxon>Pseudomonadota</taxon>
        <taxon>Alphaproteobacteria</taxon>
        <taxon>Hyphomicrobiales</taxon>
        <taxon>Ancalomicrobiaceae</taxon>
        <taxon>Siculibacillus</taxon>
    </lineage>
</organism>
<evidence type="ECO:0000259" key="10">
    <source>
        <dbReference type="PROSITE" id="PS51753"/>
    </source>
</evidence>
<comment type="similarity">
    <text evidence="4">Belongs to the methyl-accepting chemotaxis (MCP) protein family.</text>
</comment>
<accession>A0A4V2KUC4</accession>
<dbReference type="RefSeq" id="WP_131305403.1">
    <property type="nucleotide sequence ID" value="NZ_SJFN01000002.1"/>
</dbReference>
<keyword evidence="2" id="KW-1003">Cell membrane</keyword>
<dbReference type="GO" id="GO:0005886">
    <property type="term" value="C:plasma membrane"/>
    <property type="evidence" value="ECO:0007669"/>
    <property type="project" value="UniProtKB-SubCell"/>
</dbReference>
<proteinExistence type="inferred from homology"/>
<dbReference type="OrthoDB" id="3378718at2"/>
<dbReference type="SUPFAM" id="SSF158472">
    <property type="entry name" value="HAMP domain-like"/>
    <property type="match status" value="1"/>
</dbReference>
<dbReference type="InterPro" id="IPR000727">
    <property type="entry name" value="T_SNARE_dom"/>
</dbReference>
<reference evidence="11 12" key="1">
    <citation type="submission" date="2019-02" db="EMBL/GenBank/DDBJ databases">
        <title>Siculibacillus lacustris gen. nov., sp. nov., a new rosette-forming bacterium isolated from a freshwater crater lake (Lake St. Ana, Romania).</title>
        <authorList>
            <person name="Felfoldi T."/>
            <person name="Marton Z."/>
            <person name="Szabo A."/>
            <person name="Mentes A."/>
            <person name="Boka K."/>
            <person name="Marialigeti K."/>
            <person name="Mathe I."/>
            <person name="Koncz M."/>
            <person name="Schumann P."/>
            <person name="Toth E."/>
        </authorList>
    </citation>
    <scope>NUCLEOTIDE SEQUENCE [LARGE SCALE GENOMIC DNA]</scope>
    <source>
        <strain evidence="11 12">SA-279</strain>
    </source>
</reference>
<dbReference type="SMART" id="SM01358">
    <property type="entry name" value="HBM"/>
    <property type="match status" value="1"/>
</dbReference>
<sequence length="679" mass="71232">MKISENSDRSRARFGLNISGKILAGFSSTLAILVVVSAIAIYSFANTRVAFDDLERSTTTIATVAKLKAGFLEFRRSVREFVYMTQENSEATTRKNAQIVVEDLDTSLARITDPEQHKYLLEFKSNFDEYMRGFSGVTLTSKLELARLKNAVLAPLGTRIEQGLEQLAVRDELTADESVRRAVEKAARSFIALRLQARTTIDNADAAGRAQFKEQVQKLATALDTIATRAPASVRKDAEAIRATYGEYASTFDRFMGISQVLDDNAPRMGAVVGVASKALDAATADAQADAAALQAKTARLLDSIHTLLWALAIGGLIAGLVVAVLIGRGISRPIVAITQAMARLSKGDRNVVIPGAGRGDEVGTMAATLAVFKSGLEDNERLRADQERAKIDGEAARRAEMARMADAFEAAVGGVVQSVVGAATQLQASAQAMSAAAEEVSAQAVAVAGASEEASANVETVASAAEELSSSIGEIKRQADESTSVAGRAARDAEETAARVRDLADAASRIGQVVDLIDNIAAQTNLLALNATIEAARAGEAGRGFAVVAAEVKQLADQTSKATSQISTQIGGIQESTRSSATAIVAITEVIERLNRIAGSIATAVDQQGSATSEIARNVAQASAGTHEVSQNITGITHAAGDSSTAATQVLAAARDLAQQSDTLGHEMKRFLATVRAA</sequence>
<keyword evidence="6" id="KW-0812">Transmembrane</keyword>
<evidence type="ECO:0000259" key="8">
    <source>
        <dbReference type="PROSITE" id="PS50192"/>
    </source>
</evidence>
<evidence type="ECO:0000256" key="1">
    <source>
        <dbReference type="ARBA" id="ARBA00004429"/>
    </source>
</evidence>
<feature type="transmembrane region" description="Helical" evidence="6">
    <location>
        <begin position="21"/>
        <end position="45"/>
    </location>
</feature>
<dbReference type="InterPro" id="IPR004090">
    <property type="entry name" value="Chemotax_Me-accpt_rcpt"/>
</dbReference>
<keyword evidence="6" id="KW-0472">Membrane</keyword>
<feature type="domain" description="HAMP" evidence="9">
    <location>
        <begin position="329"/>
        <end position="382"/>
    </location>
</feature>
<feature type="transmembrane region" description="Helical" evidence="6">
    <location>
        <begin position="308"/>
        <end position="327"/>
    </location>
</feature>
<dbReference type="PANTHER" id="PTHR32089:SF112">
    <property type="entry name" value="LYSOZYME-LIKE PROTEIN-RELATED"/>
    <property type="match status" value="1"/>
</dbReference>
<evidence type="ECO:0000256" key="4">
    <source>
        <dbReference type="ARBA" id="ARBA00029447"/>
    </source>
</evidence>
<comment type="caution">
    <text evidence="11">The sequence shown here is derived from an EMBL/GenBank/DDBJ whole genome shotgun (WGS) entry which is preliminary data.</text>
</comment>
<evidence type="ECO:0000313" key="12">
    <source>
        <dbReference type="Proteomes" id="UP000292781"/>
    </source>
</evidence>
<dbReference type="SMART" id="SM00304">
    <property type="entry name" value="HAMP"/>
    <property type="match status" value="1"/>
</dbReference>
<feature type="domain" description="HBM" evidence="10">
    <location>
        <begin position="56"/>
        <end position="295"/>
    </location>
</feature>
<evidence type="ECO:0000256" key="3">
    <source>
        <dbReference type="ARBA" id="ARBA00023224"/>
    </source>
</evidence>
<dbReference type="PRINTS" id="PR00260">
    <property type="entry name" value="CHEMTRNSDUCR"/>
</dbReference>
<dbReference type="InterPro" id="IPR003660">
    <property type="entry name" value="HAMP_dom"/>
</dbReference>
<dbReference type="PROSITE" id="PS50111">
    <property type="entry name" value="CHEMOTAXIS_TRANSDUC_2"/>
    <property type="match status" value="1"/>
</dbReference>
<protein>
    <submittedName>
        <fullName evidence="11">Methyl-accepting chemotaxis protein</fullName>
    </submittedName>
</protein>
<dbReference type="PROSITE" id="PS50192">
    <property type="entry name" value="T_SNARE"/>
    <property type="match status" value="1"/>
</dbReference>
<dbReference type="GO" id="GO:0004888">
    <property type="term" value="F:transmembrane signaling receptor activity"/>
    <property type="evidence" value="ECO:0007669"/>
    <property type="project" value="InterPro"/>
</dbReference>
<feature type="domain" description="T-SNARE coiled-coil homology" evidence="8">
    <location>
        <begin position="575"/>
        <end position="637"/>
    </location>
</feature>
<dbReference type="Pfam" id="PF00672">
    <property type="entry name" value="HAMP"/>
    <property type="match status" value="1"/>
</dbReference>
<dbReference type="InterPro" id="IPR032255">
    <property type="entry name" value="HBM"/>
</dbReference>
<dbReference type="GO" id="GO:0007165">
    <property type="term" value="P:signal transduction"/>
    <property type="evidence" value="ECO:0007669"/>
    <property type="project" value="UniProtKB-KW"/>
</dbReference>
<dbReference type="CDD" id="cd06225">
    <property type="entry name" value="HAMP"/>
    <property type="match status" value="1"/>
</dbReference>
<dbReference type="Gene3D" id="1.10.287.950">
    <property type="entry name" value="Methyl-accepting chemotaxis protein"/>
    <property type="match status" value="1"/>
</dbReference>
<keyword evidence="12" id="KW-1185">Reference proteome</keyword>
<dbReference type="Proteomes" id="UP000292781">
    <property type="component" value="Unassembled WGS sequence"/>
</dbReference>
<evidence type="ECO:0000256" key="5">
    <source>
        <dbReference type="PROSITE-ProRule" id="PRU00284"/>
    </source>
</evidence>
<feature type="domain" description="Methyl-accepting transducer" evidence="7">
    <location>
        <begin position="423"/>
        <end position="659"/>
    </location>
</feature>
<keyword evidence="2" id="KW-0997">Cell inner membrane</keyword>
<dbReference type="InterPro" id="IPR004089">
    <property type="entry name" value="MCPsignal_dom"/>
</dbReference>
<dbReference type="SMART" id="SM00283">
    <property type="entry name" value="MA"/>
    <property type="match status" value="1"/>
</dbReference>
<keyword evidence="3 5" id="KW-0807">Transducer</keyword>
<dbReference type="Pfam" id="PF00015">
    <property type="entry name" value="MCPsignal"/>
    <property type="match status" value="1"/>
</dbReference>
<evidence type="ECO:0000259" key="9">
    <source>
        <dbReference type="PROSITE" id="PS50885"/>
    </source>
</evidence>
<name>A0A4V2KUC4_9HYPH</name>
<evidence type="ECO:0000256" key="2">
    <source>
        <dbReference type="ARBA" id="ARBA00022519"/>
    </source>
</evidence>
<dbReference type="GO" id="GO:0006935">
    <property type="term" value="P:chemotaxis"/>
    <property type="evidence" value="ECO:0007669"/>
    <property type="project" value="InterPro"/>
</dbReference>
<dbReference type="SUPFAM" id="SSF58104">
    <property type="entry name" value="Methyl-accepting chemotaxis protein (MCP) signaling domain"/>
    <property type="match status" value="1"/>
</dbReference>
<gene>
    <name evidence="11" type="ORF">EYW49_01925</name>
</gene>
<dbReference type="Gene3D" id="6.10.340.10">
    <property type="match status" value="1"/>
</dbReference>
<evidence type="ECO:0000256" key="6">
    <source>
        <dbReference type="SAM" id="Phobius"/>
    </source>
</evidence>